<comment type="caution">
    <text evidence="3">The sequence shown here is derived from an EMBL/GenBank/DDBJ whole genome shotgun (WGS) entry which is preliminary data.</text>
</comment>
<dbReference type="SUPFAM" id="SSF51735">
    <property type="entry name" value="NAD(P)-binding Rossmann-fold domains"/>
    <property type="match status" value="1"/>
</dbReference>
<dbReference type="PROSITE" id="PS00061">
    <property type="entry name" value="ADH_SHORT"/>
    <property type="match status" value="1"/>
</dbReference>
<name>A0AA41BWJ3_9GAMM</name>
<dbReference type="Proteomes" id="UP000705283">
    <property type="component" value="Unassembled WGS sequence"/>
</dbReference>
<proteinExistence type="inferred from homology"/>
<sequence length="254" mass="26880">MGNLTGKKVFITGAEQGIGRATAEQLIRAGCDIYLHFHSDEQGPKALVELAQSLGQRAAYRYADLIATDDTERCVLAAADFLGGIDILVNNVGGIVGRKWLGEIDRQFWQTVLDVNMTTILNVTQAALPFLKAAPEGASIINLASLAGRAGGHSGSLVYSTTKGAVLTWTRSLAAELGEHGIRVNAVAPGLILGTRFHARHTTKESAEETINTIPLGRAGTPEDVANVITFLAAQYDGFVSGATIDINGGSYRM</sequence>
<dbReference type="Gene3D" id="3.40.50.720">
    <property type="entry name" value="NAD(P)-binding Rossmann-like Domain"/>
    <property type="match status" value="1"/>
</dbReference>
<dbReference type="Pfam" id="PF13561">
    <property type="entry name" value="adh_short_C2"/>
    <property type="match status" value="1"/>
</dbReference>
<comment type="similarity">
    <text evidence="1">Belongs to the short-chain dehydrogenases/reductases (SDR) family.</text>
</comment>
<organism evidence="3 4">
    <name type="scientific">Rouxiella silvae</name>
    <dbReference type="NCBI Taxonomy" id="1646373"/>
    <lineage>
        <taxon>Bacteria</taxon>
        <taxon>Pseudomonadati</taxon>
        <taxon>Pseudomonadota</taxon>
        <taxon>Gammaproteobacteria</taxon>
        <taxon>Enterobacterales</taxon>
        <taxon>Yersiniaceae</taxon>
        <taxon>Rouxiella</taxon>
    </lineage>
</organism>
<evidence type="ECO:0000313" key="4">
    <source>
        <dbReference type="Proteomes" id="UP000705283"/>
    </source>
</evidence>
<dbReference type="InterPro" id="IPR002347">
    <property type="entry name" value="SDR_fam"/>
</dbReference>
<dbReference type="EMBL" id="JADMKS010000004">
    <property type="protein sequence ID" value="MBF6637062.1"/>
    <property type="molecule type" value="Genomic_DNA"/>
</dbReference>
<accession>A0AA41BWJ3</accession>
<dbReference type="CDD" id="cd05233">
    <property type="entry name" value="SDR_c"/>
    <property type="match status" value="1"/>
</dbReference>
<dbReference type="FunFam" id="3.40.50.720:FF:000084">
    <property type="entry name" value="Short-chain dehydrogenase reductase"/>
    <property type="match status" value="1"/>
</dbReference>
<gene>
    <name evidence="3" type="ORF">ITX54_10410</name>
</gene>
<reference evidence="3" key="1">
    <citation type="submission" date="2020-11" db="EMBL/GenBank/DDBJ databases">
        <authorList>
            <person name="Lee S.D."/>
        </authorList>
    </citation>
    <scope>NUCLEOTIDE SEQUENCE</scope>
    <source>
        <strain evidence="3">SAP-2</strain>
    </source>
</reference>
<dbReference type="PANTHER" id="PTHR42760">
    <property type="entry name" value="SHORT-CHAIN DEHYDROGENASES/REDUCTASES FAMILY MEMBER"/>
    <property type="match status" value="1"/>
</dbReference>
<dbReference type="InterPro" id="IPR036291">
    <property type="entry name" value="NAD(P)-bd_dom_sf"/>
</dbReference>
<reference evidence="3" key="2">
    <citation type="submission" date="2022-09" db="EMBL/GenBank/DDBJ databases">
        <title>Rouxiella aceris sp. nov., isolated from tree sap and emended description of the genus Rhouxiella.</title>
        <authorList>
            <person name="Kim I.S."/>
        </authorList>
    </citation>
    <scope>NUCLEOTIDE SEQUENCE</scope>
    <source>
        <strain evidence="3">SAP-2</strain>
    </source>
</reference>
<evidence type="ECO:0000256" key="1">
    <source>
        <dbReference type="ARBA" id="ARBA00006484"/>
    </source>
</evidence>
<dbReference type="PRINTS" id="PR00081">
    <property type="entry name" value="GDHRDH"/>
</dbReference>
<dbReference type="AlphaFoldDB" id="A0AA41BWJ3"/>
<dbReference type="InterPro" id="IPR020904">
    <property type="entry name" value="Sc_DH/Rdtase_CS"/>
</dbReference>
<dbReference type="GO" id="GO:0016616">
    <property type="term" value="F:oxidoreductase activity, acting on the CH-OH group of donors, NAD or NADP as acceptor"/>
    <property type="evidence" value="ECO:0007669"/>
    <property type="project" value="TreeGrafter"/>
</dbReference>
<dbReference type="PRINTS" id="PR00080">
    <property type="entry name" value="SDRFAMILY"/>
</dbReference>
<dbReference type="RefSeq" id="WP_194977968.1">
    <property type="nucleotide sequence ID" value="NZ_JADMKS010000004.1"/>
</dbReference>
<protein>
    <submittedName>
        <fullName evidence="3">SDR family oxidoreductase</fullName>
    </submittedName>
</protein>
<evidence type="ECO:0000313" key="3">
    <source>
        <dbReference type="EMBL" id="MBF6637062.1"/>
    </source>
</evidence>
<evidence type="ECO:0000256" key="2">
    <source>
        <dbReference type="ARBA" id="ARBA00023002"/>
    </source>
</evidence>
<keyword evidence="2" id="KW-0560">Oxidoreductase</keyword>
<dbReference type="PANTHER" id="PTHR42760:SF133">
    <property type="entry name" value="3-OXOACYL-[ACYL-CARRIER-PROTEIN] REDUCTASE"/>
    <property type="match status" value="1"/>
</dbReference>